<protein>
    <submittedName>
        <fullName evidence="2">Uncharacterized protein</fullName>
    </submittedName>
</protein>
<reference evidence="2" key="1">
    <citation type="submission" date="2019-12" db="UniProtKB">
        <authorList>
            <consortium name="WormBaseParasite"/>
        </authorList>
    </citation>
    <scope>IDENTIFICATION</scope>
</reference>
<evidence type="ECO:0000313" key="1">
    <source>
        <dbReference type="Proteomes" id="UP000046395"/>
    </source>
</evidence>
<dbReference type="WBParaSite" id="TMUE_2000009787.1">
    <property type="protein sequence ID" value="TMUE_2000009787.1"/>
    <property type="gene ID" value="WBGene00285612"/>
</dbReference>
<proteinExistence type="predicted"/>
<organism evidence="1 2">
    <name type="scientific">Trichuris muris</name>
    <name type="common">Mouse whipworm</name>
    <dbReference type="NCBI Taxonomy" id="70415"/>
    <lineage>
        <taxon>Eukaryota</taxon>
        <taxon>Metazoa</taxon>
        <taxon>Ecdysozoa</taxon>
        <taxon>Nematoda</taxon>
        <taxon>Enoplea</taxon>
        <taxon>Dorylaimia</taxon>
        <taxon>Trichinellida</taxon>
        <taxon>Trichuridae</taxon>
        <taxon>Trichuris</taxon>
    </lineage>
</organism>
<dbReference type="Proteomes" id="UP000046395">
    <property type="component" value="Unassembled WGS sequence"/>
</dbReference>
<sequence>MENFMLPANTTKDENGEHNVNDGIAEDSHLTLAVNQQLLQEDERFKESEGQMAALDVSMQNENLTAVVNYFADAFNGKVVLSANEFSDMLDAIQQHVIVTTSSAIELLDYLCSIGWMRSEKRLEVIGRMNGPTASLKQIMNMTKDFVTIPQ</sequence>
<keyword evidence="1" id="KW-1185">Reference proteome</keyword>
<name>A0A5S6QSA9_TRIMR</name>
<accession>A0A5S6QSA9</accession>
<evidence type="ECO:0000313" key="2">
    <source>
        <dbReference type="WBParaSite" id="TMUE_2000009787.1"/>
    </source>
</evidence>
<dbReference type="AlphaFoldDB" id="A0A5S6QSA9"/>